<dbReference type="SUPFAM" id="SSF53613">
    <property type="entry name" value="Ribokinase-like"/>
    <property type="match status" value="1"/>
</dbReference>
<evidence type="ECO:0000256" key="1">
    <source>
        <dbReference type="ARBA" id="ARBA00010688"/>
    </source>
</evidence>
<reference evidence="6" key="1">
    <citation type="submission" date="2025-08" db="UniProtKB">
        <authorList>
            <consortium name="RefSeq"/>
        </authorList>
    </citation>
    <scope>IDENTIFICATION</scope>
</reference>
<gene>
    <name evidence="6" type="primary">LOC100901288</name>
</gene>
<dbReference type="Gene3D" id="3.40.1190.20">
    <property type="match status" value="1"/>
</dbReference>
<dbReference type="InterPro" id="IPR002173">
    <property type="entry name" value="Carboh/pur_kinase_PfkB_CS"/>
</dbReference>
<comment type="similarity">
    <text evidence="1">Belongs to the carbohydrate kinase PfkB family.</text>
</comment>
<dbReference type="GeneID" id="100901288"/>
<protein>
    <submittedName>
        <fullName evidence="6">Uncharacterized protein LOC100901288</fullName>
    </submittedName>
</protein>
<keyword evidence="2" id="KW-0808">Transferase</keyword>
<keyword evidence="3" id="KW-0418">Kinase</keyword>
<dbReference type="GO" id="GO:0016301">
    <property type="term" value="F:kinase activity"/>
    <property type="evidence" value="ECO:0007669"/>
    <property type="project" value="UniProtKB-KW"/>
</dbReference>
<dbReference type="CDD" id="cd01168">
    <property type="entry name" value="adenosine_kinase"/>
    <property type="match status" value="1"/>
</dbReference>
<dbReference type="Proteomes" id="UP000694867">
    <property type="component" value="Unplaced"/>
</dbReference>
<keyword evidence="5" id="KW-1185">Reference proteome</keyword>
<dbReference type="InterPro" id="IPR011611">
    <property type="entry name" value="PfkB_dom"/>
</dbReference>
<dbReference type="GO" id="GO:0006796">
    <property type="term" value="P:phosphate-containing compound metabolic process"/>
    <property type="evidence" value="ECO:0007669"/>
    <property type="project" value="UniProtKB-ARBA"/>
</dbReference>
<dbReference type="InterPro" id="IPR029056">
    <property type="entry name" value="Ribokinase-like"/>
</dbReference>
<sequence length="293" mass="30618">MVLVDAPEAERIEASIMAEEVMGGGSAANTAVIARRMGASVAYLGKVASDDAGIGYANELRSQGINYASQPVEDSPTPTARCIILVTPDGQRTMHTFLGVSTEFSVNDLDTALIASSSIVYMEGYLFDKAPAQDAFVQAASMAHEAGRKVAVTLSDAFCVNRHRDAFLALIRGHIDIVFANEAEICALYQTSDFDHAIAQVAEDTALTVVTRAENGAVIVEGKNVTVVPTASVNVVDSTGAGDAFAGGFLALYARNQPLVACAKAGNQAASSVITRMGARPDASFPNFAMAEC</sequence>
<dbReference type="PROSITE" id="PS00584">
    <property type="entry name" value="PFKB_KINASES_2"/>
    <property type="match status" value="1"/>
</dbReference>
<feature type="domain" description="Carbohydrate kinase PfkB" evidence="4">
    <location>
        <begin position="23"/>
        <end position="281"/>
    </location>
</feature>
<dbReference type="KEGG" id="goe:100901288"/>
<dbReference type="PANTHER" id="PTHR43320">
    <property type="entry name" value="SUGAR KINASE"/>
    <property type="match status" value="1"/>
</dbReference>
<dbReference type="Pfam" id="PF00294">
    <property type="entry name" value="PfkB"/>
    <property type="match status" value="1"/>
</dbReference>
<evidence type="ECO:0000259" key="4">
    <source>
        <dbReference type="Pfam" id="PF00294"/>
    </source>
</evidence>
<proteinExistence type="inferred from homology"/>
<dbReference type="PANTHER" id="PTHR43320:SF3">
    <property type="entry name" value="CARBOHYDRATE KINASE PFKB DOMAIN-CONTAINING PROTEIN"/>
    <property type="match status" value="1"/>
</dbReference>
<dbReference type="RefSeq" id="XP_003738674.1">
    <property type="nucleotide sequence ID" value="XM_003738626.1"/>
</dbReference>
<dbReference type="InterPro" id="IPR052700">
    <property type="entry name" value="Carb_kinase_PfkB-like"/>
</dbReference>
<evidence type="ECO:0000256" key="3">
    <source>
        <dbReference type="ARBA" id="ARBA00022777"/>
    </source>
</evidence>
<evidence type="ECO:0000313" key="5">
    <source>
        <dbReference type="Proteomes" id="UP000694867"/>
    </source>
</evidence>
<evidence type="ECO:0000313" key="6">
    <source>
        <dbReference type="RefSeq" id="XP_003738674.1"/>
    </source>
</evidence>
<dbReference type="AlphaFoldDB" id="A0AAJ6VUW8"/>
<organism evidence="5 6">
    <name type="scientific">Galendromus occidentalis</name>
    <name type="common">western predatory mite</name>
    <dbReference type="NCBI Taxonomy" id="34638"/>
    <lineage>
        <taxon>Eukaryota</taxon>
        <taxon>Metazoa</taxon>
        <taxon>Ecdysozoa</taxon>
        <taxon>Arthropoda</taxon>
        <taxon>Chelicerata</taxon>
        <taxon>Arachnida</taxon>
        <taxon>Acari</taxon>
        <taxon>Parasitiformes</taxon>
        <taxon>Mesostigmata</taxon>
        <taxon>Gamasina</taxon>
        <taxon>Phytoseioidea</taxon>
        <taxon>Phytoseiidae</taxon>
        <taxon>Typhlodrominae</taxon>
        <taxon>Galendromus</taxon>
    </lineage>
</organism>
<accession>A0AAJ6VUW8</accession>
<evidence type="ECO:0000256" key="2">
    <source>
        <dbReference type="ARBA" id="ARBA00022679"/>
    </source>
</evidence>
<name>A0AAJ6VUW8_9ACAR</name>